<evidence type="ECO:0000256" key="2">
    <source>
        <dbReference type="SAM" id="SignalP"/>
    </source>
</evidence>
<keyword evidence="1" id="KW-0472">Membrane</keyword>
<sequence length="97" mass="10871">MVFLVFLLLLIQVSLSCIPFLLARLVFTSRGIFHNIFVTTSLHFIFLIFCSLSLMISVSLSCISSSSSLLIVSMLSLCCSFSCRFCTFSLCCFFLLL</sequence>
<evidence type="ECO:0000313" key="3">
    <source>
        <dbReference type="EMBL" id="TMW83167.1"/>
    </source>
</evidence>
<gene>
    <name evidence="3" type="ORF">EJD97_002666</name>
</gene>
<name>A0A6N2AL13_SOLCI</name>
<feature type="signal peptide" evidence="2">
    <location>
        <begin position="1"/>
        <end position="16"/>
    </location>
</feature>
<feature type="transmembrane region" description="Helical" evidence="1">
    <location>
        <begin position="32"/>
        <end position="57"/>
    </location>
</feature>
<evidence type="ECO:0000256" key="1">
    <source>
        <dbReference type="SAM" id="Phobius"/>
    </source>
</evidence>
<reference evidence="3" key="1">
    <citation type="submission" date="2019-05" db="EMBL/GenBank/DDBJ databases">
        <title>The de novo reference genome and transcriptome assemblies of the wild tomato species Solanum chilense.</title>
        <authorList>
            <person name="Stam R."/>
            <person name="Nosenko T."/>
            <person name="Hoerger A.C."/>
            <person name="Stephan W."/>
            <person name="Seidel M.A."/>
            <person name="Kuhn J.M.M."/>
            <person name="Haberer G."/>
            <person name="Tellier A."/>
        </authorList>
    </citation>
    <scope>NUCLEOTIDE SEQUENCE</scope>
    <source>
        <tissue evidence="3">Mature leaves</tissue>
    </source>
</reference>
<feature type="chain" id="PRO_5026832242" evidence="2">
    <location>
        <begin position="17"/>
        <end position="97"/>
    </location>
</feature>
<keyword evidence="2" id="KW-0732">Signal</keyword>
<protein>
    <submittedName>
        <fullName evidence="3">Uncharacterized protein</fullName>
    </submittedName>
</protein>
<comment type="caution">
    <text evidence="3">The sequence shown here is derived from an EMBL/GenBank/DDBJ whole genome shotgun (WGS) entry which is preliminary data.</text>
</comment>
<proteinExistence type="predicted"/>
<dbReference type="EMBL" id="RXGB01013314">
    <property type="protein sequence ID" value="TMW83167.1"/>
    <property type="molecule type" value="Genomic_DNA"/>
</dbReference>
<keyword evidence="1" id="KW-1133">Transmembrane helix</keyword>
<dbReference type="AlphaFoldDB" id="A0A6N2AL13"/>
<accession>A0A6N2AL13</accession>
<organism evidence="3">
    <name type="scientific">Solanum chilense</name>
    <name type="common">Tomato</name>
    <name type="synonym">Lycopersicon chilense</name>
    <dbReference type="NCBI Taxonomy" id="4083"/>
    <lineage>
        <taxon>Eukaryota</taxon>
        <taxon>Viridiplantae</taxon>
        <taxon>Streptophyta</taxon>
        <taxon>Embryophyta</taxon>
        <taxon>Tracheophyta</taxon>
        <taxon>Spermatophyta</taxon>
        <taxon>Magnoliopsida</taxon>
        <taxon>eudicotyledons</taxon>
        <taxon>Gunneridae</taxon>
        <taxon>Pentapetalae</taxon>
        <taxon>asterids</taxon>
        <taxon>lamiids</taxon>
        <taxon>Solanales</taxon>
        <taxon>Solanaceae</taxon>
        <taxon>Solanoideae</taxon>
        <taxon>Solaneae</taxon>
        <taxon>Solanum</taxon>
        <taxon>Solanum subgen. Lycopersicon</taxon>
    </lineage>
</organism>
<feature type="transmembrane region" description="Helical" evidence="1">
    <location>
        <begin position="69"/>
        <end position="96"/>
    </location>
</feature>
<keyword evidence="1" id="KW-0812">Transmembrane</keyword>